<protein>
    <submittedName>
        <fullName evidence="1">Uncharacterized protein</fullName>
    </submittedName>
</protein>
<dbReference type="Proteomes" id="UP001170717">
    <property type="component" value="Unassembled WGS sequence"/>
</dbReference>
<gene>
    <name evidence="1" type="ORF">Q4527_01045</name>
</gene>
<evidence type="ECO:0000313" key="2">
    <source>
        <dbReference type="Proteomes" id="UP001170717"/>
    </source>
</evidence>
<organism evidence="1 2">
    <name type="scientific">Alteromonas stellipolaris</name>
    <dbReference type="NCBI Taxonomy" id="233316"/>
    <lineage>
        <taxon>Bacteria</taxon>
        <taxon>Pseudomonadati</taxon>
        <taxon>Pseudomonadota</taxon>
        <taxon>Gammaproteobacteria</taxon>
        <taxon>Alteromonadales</taxon>
        <taxon>Alteromonadaceae</taxon>
        <taxon>Alteromonas/Salinimonas group</taxon>
        <taxon>Alteromonas</taxon>
    </lineage>
</organism>
<comment type="caution">
    <text evidence="1">The sequence shown here is derived from an EMBL/GenBank/DDBJ whole genome shotgun (WGS) entry which is preliminary data.</text>
</comment>
<accession>A0AAW7YYX9</accession>
<dbReference type="AlphaFoldDB" id="A0AAW7YYX9"/>
<dbReference type="EMBL" id="JAUOQI010000001">
    <property type="protein sequence ID" value="MDO6575955.1"/>
    <property type="molecule type" value="Genomic_DNA"/>
</dbReference>
<sequence length="64" mass="7087">MSADNELFRKEANDCALQARESVTGTTLDKNSHKEDVTDASVQLLSFFSGNASCLKSKGWYIKE</sequence>
<reference evidence="1" key="1">
    <citation type="submission" date="2023-07" db="EMBL/GenBank/DDBJ databases">
        <title>Genome content predicts the carbon catabolic preferences of heterotrophic bacteria.</title>
        <authorList>
            <person name="Gralka M."/>
        </authorList>
    </citation>
    <scope>NUCLEOTIDE SEQUENCE</scope>
    <source>
        <strain evidence="1">F2M12</strain>
    </source>
</reference>
<dbReference type="RefSeq" id="WP_303537846.1">
    <property type="nucleotide sequence ID" value="NZ_JAUOQI010000001.1"/>
</dbReference>
<evidence type="ECO:0000313" key="1">
    <source>
        <dbReference type="EMBL" id="MDO6575955.1"/>
    </source>
</evidence>
<proteinExistence type="predicted"/>
<name>A0AAW7YYX9_9ALTE</name>